<organism evidence="1 2">
    <name type="scientific">Intestinimonas massiliensis</name>
    <name type="common">ex Afouda et al. 2020</name>
    <dbReference type="NCBI Taxonomy" id="1673721"/>
    <lineage>
        <taxon>Bacteria</taxon>
        <taxon>Bacillati</taxon>
        <taxon>Bacillota</taxon>
        <taxon>Clostridia</taxon>
        <taxon>Eubacteriales</taxon>
        <taxon>Intestinimonas</taxon>
    </lineage>
</organism>
<sequence length="166" mass="17441">MSPALPRGGLHSAAVFALCALFAVLAMGLTLLASGAYRDTAVVAEVNYTRRTALSYLVHQVRRSDAEGCVYVESFGGVDALALVEPAGGSSYITLLYCYGGQLRELYVEEGYPLLPEDGLPVLELSSLEIRAEDGLLCFTATASDGTVSSVSVAPRCRLGGEVGML</sequence>
<gene>
    <name evidence="1" type="ORF">NE579_04130</name>
</gene>
<dbReference type="RefSeq" id="WP_256303378.1">
    <property type="nucleotide sequence ID" value="NZ_JANFYS010000006.1"/>
</dbReference>
<accession>A0AAW5JLG5</accession>
<comment type="caution">
    <text evidence="1">The sequence shown here is derived from an EMBL/GenBank/DDBJ whole genome shotgun (WGS) entry which is preliminary data.</text>
</comment>
<name>A0AAW5JLG5_9FIRM</name>
<dbReference type="EMBL" id="JANFYS010000006">
    <property type="protein sequence ID" value="MCQ4769657.1"/>
    <property type="molecule type" value="Genomic_DNA"/>
</dbReference>
<proteinExistence type="predicted"/>
<protein>
    <submittedName>
        <fullName evidence="1">DUF4860 domain-containing protein</fullName>
    </submittedName>
</protein>
<evidence type="ECO:0000313" key="2">
    <source>
        <dbReference type="Proteomes" id="UP001204562"/>
    </source>
</evidence>
<dbReference type="InterPro" id="IPR032340">
    <property type="entry name" value="DUF4860"/>
</dbReference>
<dbReference type="AlphaFoldDB" id="A0AAW5JLG5"/>
<reference evidence="1" key="1">
    <citation type="submission" date="2022-06" db="EMBL/GenBank/DDBJ databases">
        <title>Isolation of gut microbiota from human fecal samples.</title>
        <authorList>
            <person name="Pamer E.G."/>
            <person name="Barat B."/>
            <person name="Waligurski E."/>
            <person name="Medina S."/>
            <person name="Paddock L."/>
            <person name="Mostad J."/>
        </authorList>
    </citation>
    <scope>NUCLEOTIDE SEQUENCE</scope>
    <source>
        <strain evidence="1">DFI.9.91</strain>
    </source>
</reference>
<dbReference type="Pfam" id="PF16152">
    <property type="entry name" value="DUF4860"/>
    <property type="match status" value="1"/>
</dbReference>
<evidence type="ECO:0000313" key="1">
    <source>
        <dbReference type="EMBL" id="MCQ4769657.1"/>
    </source>
</evidence>
<dbReference type="Proteomes" id="UP001204562">
    <property type="component" value="Unassembled WGS sequence"/>
</dbReference>